<dbReference type="AlphaFoldDB" id="A0A6A6YUG0"/>
<accession>A0A6A6YUG0</accession>
<sequence length="192" mass="22217">MKSISMMESIYRNAAAVVSIDQDLLSLSTETSTWHALAIRFLTCDWNRRLWTFQEAILVKQLYAAFKVRTIKVQDLSESLKDQSNLVETLLWELRRLGCTDSTNFTFKLMMLQDRSSSVRRDEALVIATIAGLDMNYVTQDYLDTSLQDDETIKSIWLMISRVHHSILFNRGDKLAYPGFRFAPRSFMVPCI</sequence>
<proteinExistence type="predicted"/>
<dbReference type="EMBL" id="MU003697">
    <property type="protein sequence ID" value="KAF2812411.1"/>
    <property type="molecule type" value="Genomic_DNA"/>
</dbReference>
<dbReference type="PANTHER" id="PTHR39596">
    <property type="match status" value="1"/>
</dbReference>
<reference evidence="1 3" key="1">
    <citation type="journal article" date="2020" name="Stud. Mycol.">
        <title>101 Dothideomycetes genomes: a test case for predicting lifestyles and emergence of pathogens.</title>
        <authorList>
            <person name="Haridas S."/>
            <person name="Albert R."/>
            <person name="Binder M."/>
            <person name="Bloem J."/>
            <person name="Labutti K."/>
            <person name="Salamov A."/>
            <person name="Andreopoulos B."/>
            <person name="Baker S."/>
            <person name="Barry K."/>
            <person name="Bills G."/>
            <person name="Bluhm B."/>
            <person name="Cannon C."/>
            <person name="Castanera R."/>
            <person name="Culley D."/>
            <person name="Daum C."/>
            <person name="Ezra D."/>
            <person name="Gonzalez J."/>
            <person name="Henrissat B."/>
            <person name="Kuo A."/>
            <person name="Liang C."/>
            <person name="Lipzen A."/>
            <person name="Lutzoni F."/>
            <person name="Magnuson J."/>
            <person name="Mondo S."/>
            <person name="Nolan M."/>
            <person name="Ohm R."/>
            <person name="Pangilinan J."/>
            <person name="Park H.-J."/>
            <person name="Ramirez L."/>
            <person name="Alfaro M."/>
            <person name="Sun H."/>
            <person name="Tritt A."/>
            <person name="Yoshinaga Y."/>
            <person name="Zwiers L.-H."/>
            <person name="Turgeon B."/>
            <person name="Goodwin S."/>
            <person name="Spatafora J."/>
            <person name="Crous P."/>
            <person name="Grigoriev I."/>
        </authorList>
    </citation>
    <scope>NUCLEOTIDE SEQUENCE</scope>
    <source>
        <strain evidence="1 3">CBS 304.34</strain>
    </source>
</reference>
<dbReference type="OrthoDB" id="2426273at2759"/>
<keyword evidence="2" id="KW-1185">Reference proteome</keyword>
<dbReference type="GeneID" id="54466167"/>
<evidence type="ECO:0000313" key="2">
    <source>
        <dbReference type="Proteomes" id="UP000504636"/>
    </source>
</evidence>
<evidence type="ECO:0000313" key="1">
    <source>
        <dbReference type="EMBL" id="KAF2812411.1"/>
    </source>
</evidence>
<name>A0A6A6YUG0_9PEZI</name>
<gene>
    <name evidence="1 3" type="ORF">BDZ99DRAFT_518256</name>
</gene>
<reference evidence="3" key="2">
    <citation type="submission" date="2020-04" db="EMBL/GenBank/DDBJ databases">
        <authorList>
            <consortium name="NCBI Genome Project"/>
        </authorList>
    </citation>
    <scope>NUCLEOTIDE SEQUENCE</scope>
    <source>
        <strain evidence="3">CBS 304.34</strain>
    </source>
</reference>
<dbReference type="Proteomes" id="UP000504636">
    <property type="component" value="Unplaced"/>
</dbReference>
<evidence type="ECO:0000313" key="3">
    <source>
        <dbReference type="RefSeq" id="XP_033579375.1"/>
    </source>
</evidence>
<evidence type="ECO:0008006" key="4">
    <source>
        <dbReference type="Google" id="ProtNLM"/>
    </source>
</evidence>
<protein>
    <recommendedName>
        <fullName evidence="4">HET-domain-containing protein</fullName>
    </recommendedName>
</protein>
<organism evidence="1">
    <name type="scientific">Mytilinidion resinicola</name>
    <dbReference type="NCBI Taxonomy" id="574789"/>
    <lineage>
        <taxon>Eukaryota</taxon>
        <taxon>Fungi</taxon>
        <taxon>Dikarya</taxon>
        <taxon>Ascomycota</taxon>
        <taxon>Pezizomycotina</taxon>
        <taxon>Dothideomycetes</taxon>
        <taxon>Pleosporomycetidae</taxon>
        <taxon>Mytilinidiales</taxon>
        <taxon>Mytilinidiaceae</taxon>
        <taxon>Mytilinidion</taxon>
    </lineage>
</organism>
<reference evidence="3" key="3">
    <citation type="submission" date="2025-04" db="UniProtKB">
        <authorList>
            <consortium name="RefSeq"/>
        </authorList>
    </citation>
    <scope>IDENTIFICATION</scope>
    <source>
        <strain evidence="3">CBS 304.34</strain>
    </source>
</reference>
<dbReference type="PANTHER" id="PTHR39596:SF2">
    <property type="entry name" value="HET DOMAIN PROTEIN (AFU_ORTHOLOGUE AFUA_1G17550)-RELATED"/>
    <property type="match status" value="1"/>
</dbReference>
<dbReference type="RefSeq" id="XP_033579375.1">
    <property type="nucleotide sequence ID" value="XM_033725274.1"/>
</dbReference>